<dbReference type="eggNOG" id="COG1473">
    <property type="taxonomic scope" value="Bacteria"/>
</dbReference>
<dbReference type="FunFam" id="3.30.70.360:FF:000001">
    <property type="entry name" value="N-acetyldiaminopimelate deacetylase"/>
    <property type="match status" value="1"/>
</dbReference>
<keyword evidence="2" id="KW-0464">Manganese</keyword>
<dbReference type="Gene3D" id="3.30.70.360">
    <property type="match status" value="1"/>
</dbReference>
<comment type="cofactor">
    <cofactor evidence="2">
        <name>Mn(2+)</name>
        <dbReference type="ChEBI" id="CHEBI:29035"/>
    </cofactor>
    <text evidence="2">The Mn(2+) ion enhances activity.</text>
</comment>
<dbReference type="InterPro" id="IPR017439">
    <property type="entry name" value="Amidohydrolase"/>
</dbReference>
<dbReference type="STRING" id="526218.Sterm_1988"/>
<dbReference type="Proteomes" id="UP000000845">
    <property type="component" value="Chromosome"/>
</dbReference>
<dbReference type="PANTHER" id="PTHR11014:SF63">
    <property type="entry name" value="METALLOPEPTIDASE, PUTATIVE (AFU_ORTHOLOGUE AFUA_6G09600)-RELATED"/>
    <property type="match status" value="1"/>
</dbReference>
<feature type="binding site" evidence="2">
    <location>
        <position position="138"/>
    </location>
    <ligand>
        <name>Mn(2+)</name>
        <dbReference type="ChEBI" id="CHEBI:29035"/>
        <label>2</label>
    </ligand>
</feature>
<dbReference type="NCBIfam" id="TIGR01891">
    <property type="entry name" value="amidohydrolases"/>
    <property type="match status" value="1"/>
</dbReference>
<dbReference type="KEGG" id="str:Sterm_1988"/>
<dbReference type="InterPro" id="IPR002933">
    <property type="entry name" value="Peptidase_M20"/>
</dbReference>
<protein>
    <submittedName>
        <fullName evidence="4">Amidohydrolase</fullName>
        <ecNumber evidence="4">3.5.1.32</ecNumber>
    </submittedName>
</protein>
<dbReference type="EMBL" id="CP001739">
    <property type="protein sequence ID" value="ACZ08843.1"/>
    <property type="molecule type" value="Genomic_DNA"/>
</dbReference>
<dbReference type="HOGENOM" id="CLU_023257_0_1_0"/>
<dbReference type="CDD" id="cd03886">
    <property type="entry name" value="M20_Acy1"/>
    <property type="match status" value="1"/>
</dbReference>
<feature type="binding site" evidence="2">
    <location>
        <position position="104"/>
    </location>
    <ligand>
        <name>Mn(2+)</name>
        <dbReference type="ChEBI" id="CHEBI:29035"/>
        <label>2</label>
    </ligand>
</feature>
<reference evidence="4 5" key="2">
    <citation type="journal article" date="2010" name="Stand. Genomic Sci.">
        <title>Complete genome sequence of Sebaldella termitidis type strain (NCTC 11300).</title>
        <authorList>
            <person name="Harmon-Smith M."/>
            <person name="Celia L."/>
            <person name="Chertkov O."/>
            <person name="Lapidus A."/>
            <person name="Copeland A."/>
            <person name="Glavina Del Rio T."/>
            <person name="Nolan M."/>
            <person name="Lucas S."/>
            <person name="Tice H."/>
            <person name="Cheng J.F."/>
            <person name="Han C."/>
            <person name="Detter J.C."/>
            <person name="Bruce D."/>
            <person name="Goodwin L."/>
            <person name="Pitluck S."/>
            <person name="Pati A."/>
            <person name="Liolios K."/>
            <person name="Ivanova N."/>
            <person name="Mavromatis K."/>
            <person name="Mikhailova N."/>
            <person name="Chen A."/>
            <person name="Palaniappan K."/>
            <person name="Land M."/>
            <person name="Hauser L."/>
            <person name="Chang Y.J."/>
            <person name="Jeffries C.D."/>
            <person name="Brettin T."/>
            <person name="Goker M."/>
            <person name="Beck B."/>
            <person name="Bristow J."/>
            <person name="Eisen J.A."/>
            <person name="Markowitz V."/>
            <person name="Hugenholtz P."/>
            <person name="Kyrpides N.C."/>
            <person name="Klenk H.P."/>
            <person name="Chen F."/>
        </authorList>
    </citation>
    <scope>NUCLEOTIDE SEQUENCE [LARGE SCALE GENOMIC DNA]</scope>
    <source>
        <strain evidence="5">ATCC 33386 / NCTC 11300</strain>
    </source>
</reference>
<accession>D1AJF5</accession>
<dbReference type="GO" id="GO:0050118">
    <property type="term" value="F:N-acetyldiaminopimelate deacetylase activity"/>
    <property type="evidence" value="ECO:0007669"/>
    <property type="project" value="UniProtKB-ARBA"/>
</dbReference>
<sequence>MSNDFIKAEVSKIFDGIVKIRRDIHMNPELGFEETETSQKIKVFLTEHGLEVQSAAGTGIVGILHNGLGTVAASRADIDALPITEENEVEYKSRISGKMHACGHDLHTAVQLGAVKFFAENRDKWKGTIKFIFQPAEETTGGAKPMIEEGILENPKVEYIFALHAAPEIKTGKFGIKYGKMHASSDVFEIKIYGESAHGALPQNGTDAIVIASQLISYIQTIVSRNIDPREEAVITIGKISGGKAENIICDLVELKGTIRTLSPDIREYILDKMRNSVVKFVEILGGKAEIFIRNGYDSVINNDEVTAILENNIKELYGEDSIVKIDKPRMDVEDFSFFLQKAKGVFFRLGVRNEEKGIIYDLHHPRFNVDEESIRYGMELQIKNLISVLEMGEYEKGR</sequence>
<feature type="binding site" evidence="2">
    <location>
        <position position="102"/>
    </location>
    <ligand>
        <name>Mn(2+)</name>
        <dbReference type="ChEBI" id="CHEBI:29035"/>
        <label>2</label>
    </ligand>
</feature>
<dbReference type="RefSeq" id="WP_012861437.1">
    <property type="nucleotide sequence ID" value="NC_013517.1"/>
</dbReference>
<evidence type="ECO:0000313" key="4">
    <source>
        <dbReference type="EMBL" id="ACZ08843.1"/>
    </source>
</evidence>
<organism evidence="4 5">
    <name type="scientific">Sebaldella termitidis (strain ATCC 33386 / NCTC 11300)</name>
    <dbReference type="NCBI Taxonomy" id="526218"/>
    <lineage>
        <taxon>Bacteria</taxon>
        <taxon>Fusobacteriati</taxon>
        <taxon>Fusobacteriota</taxon>
        <taxon>Fusobacteriia</taxon>
        <taxon>Fusobacteriales</taxon>
        <taxon>Leptotrichiaceae</taxon>
        <taxon>Sebaldella</taxon>
    </lineage>
</organism>
<dbReference type="Gene3D" id="3.40.630.10">
    <property type="entry name" value="Zn peptidases"/>
    <property type="match status" value="1"/>
</dbReference>
<dbReference type="SUPFAM" id="SSF53187">
    <property type="entry name" value="Zn-dependent exopeptidases"/>
    <property type="match status" value="1"/>
</dbReference>
<proteinExistence type="predicted"/>
<feature type="binding site" evidence="2">
    <location>
        <position position="364"/>
    </location>
    <ligand>
        <name>Mn(2+)</name>
        <dbReference type="ChEBI" id="CHEBI:29035"/>
        <label>2</label>
    </ligand>
</feature>
<keyword evidence="5" id="KW-1185">Reference proteome</keyword>
<gene>
    <name evidence="4" type="ordered locus">Sterm_1988</name>
</gene>
<feature type="domain" description="Peptidase M20 dimerisation" evidence="3">
    <location>
        <begin position="188"/>
        <end position="276"/>
    </location>
</feature>
<evidence type="ECO:0000256" key="2">
    <source>
        <dbReference type="PIRSR" id="PIRSR005962-1"/>
    </source>
</evidence>
<dbReference type="InterPro" id="IPR011650">
    <property type="entry name" value="Peptidase_M20_dimer"/>
</dbReference>
<dbReference type="EC" id="3.5.1.32" evidence="4"/>
<dbReference type="SUPFAM" id="SSF55031">
    <property type="entry name" value="Bacterial exopeptidase dimerisation domain"/>
    <property type="match status" value="1"/>
</dbReference>
<dbReference type="Pfam" id="PF07687">
    <property type="entry name" value="M20_dimer"/>
    <property type="match status" value="1"/>
</dbReference>
<dbReference type="Pfam" id="PF01546">
    <property type="entry name" value="Peptidase_M20"/>
    <property type="match status" value="1"/>
</dbReference>
<dbReference type="PIRSF" id="PIRSF005962">
    <property type="entry name" value="Pept_M20D_amidohydro"/>
    <property type="match status" value="1"/>
</dbReference>
<evidence type="ECO:0000259" key="3">
    <source>
        <dbReference type="Pfam" id="PF07687"/>
    </source>
</evidence>
<dbReference type="GO" id="GO:0047980">
    <property type="term" value="F:hippurate hydrolase activity"/>
    <property type="evidence" value="ECO:0007669"/>
    <property type="project" value="UniProtKB-EC"/>
</dbReference>
<dbReference type="InterPro" id="IPR036264">
    <property type="entry name" value="Bact_exopeptidase_dim_dom"/>
</dbReference>
<keyword evidence="1 4" id="KW-0378">Hydrolase</keyword>
<dbReference type="PANTHER" id="PTHR11014">
    <property type="entry name" value="PEPTIDASE M20 FAMILY MEMBER"/>
    <property type="match status" value="1"/>
</dbReference>
<evidence type="ECO:0000256" key="1">
    <source>
        <dbReference type="ARBA" id="ARBA00022801"/>
    </source>
</evidence>
<dbReference type="GO" id="GO:0046872">
    <property type="term" value="F:metal ion binding"/>
    <property type="evidence" value="ECO:0007669"/>
    <property type="project" value="UniProtKB-KW"/>
</dbReference>
<feature type="binding site" evidence="2">
    <location>
        <position position="164"/>
    </location>
    <ligand>
        <name>Mn(2+)</name>
        <dbReference type="ChEBI" id="CHEBI:29035"/>
        <label>2</label>
    </ligand>
</feature>
<dbReference type="AlphaFoldDB" id="D1AJF5"/>
<evidence type="ECO:0000313" key="5">
    <source>
        <dbReference type="Proteomes" id="UP000000845"/>
    </source>
</evidence>
<keyword evidence="2" id="KW-0479">Metal-binding</keyword>
<name>D1AJF5_SEBTE</name>
<dbReference type="GO" id="GO:0019877">
    <property type="term" value="P:diaminopimelate biosynthetic process"/>
    <property type="evidence" value="ECO:0007669"/>
    <property type="project" value="UniProtKB-ARBA"/>
</dbReference>
<reference evidence="5" key="1">
    <citation type="submission" date="2009-09" db="EMBL/GenBank/DDBJ databases">
        <title>The complete chromosome of Sebaldella termitidis ATCC 33386.</title>
        <authorList>
            <consortium name="US DOE Joint Genome Institute (JGI-PGF)"/>
            <person name="Lucas S."/>
            <person name="Copeland A."/>
            <person name="Lapidus A."/>
            <person name="Glavina del Rio T."/>
            <person name="Dalin E."/>
            <person name="Tice H."/>
            <person name="Bruce D."/>
            <person name="Goodwin L."/>
            <person name="Pitluck S."/>
            <person name="Kyrpides N."/>
            <person name="Mavromatis K."/>
            <person name="Ivanova N."/>
            <person name="Mikhailova N."/>
            <person name="Sims D."/>
            <person name="Meincke L."/>
            <person name="Brettin T."/>
            <person name="Detter J.C."/>
            <person name="Han C."/>
            <person name="Larimer F."/>
            <person name="Land M."/>
            <person name="Hauser L."/>
            <person name="Markowitz V."/>
            <person name="Cheng J.F."/>
            <person name="Hugenholtz P."/>
            <person name="Woyke T."/>
            <person name="Wu D."/>
            <person name="Eisen J.A."/>
        </authorList>
    </citation>
    <scope>NUCLEOTIDE SEQUENCE [LARGE SCALE GENOMIC DNA]</scope>
    <source>
        <strain evidence="5">ATCC 33386 / NCTC 11300</strain>
    </source>
</reference>